<sequence length="396" mass="45995">MEGSPFTLKLRAMPSPLRRTQRTSLLARAVTKLNSLFSPKNPVNNAWVRHGQTWNEEYPGWHLPIRLHFIHRLPNEIVARIFVLGAEDDDMLPVAVSHVCRRFRAISLHTPSLWRRISLGPPERMWRERIHRAKACSLDVQLLPWRTTSAGRVVTQPLDAPLVQLYMHLVTPFIHRWRSLEIVLSGYGPFLANAALSECCFQKKKGRALLLEELTLVYRSNDDTKEFCLFSAHAPRLRRLTLDGLRLTWLPSLFRNLTFLDYTHHGFSAGDEAVGEVLSMLAVCAALQELRICFPRKLLARPPGQFRMHMMRVSLPLLIHLHLRVETRDIPTELARLVPYLSTPSLTVLYLTDIGRRRHDFPSLRNFMRMYPRLPSLQTVYLEYGWHGSFLPRRRE</sequence>
<evidence type="ECO:0000259" key="1">
    <source>
        <dbReference type="PROSITE" id="PS50181"/>
    </source>
</evidence>
<dbReference type="AlphaFoldDB" id="A0AAD7HWJ3"/>
<comment type="caution">
    <text evidence="2">The sequence shown here is derived from an EMBL/GenBank/DDBJ whole genome shotgun (WGS) entry which is preliminary data.</text>
</comment>
<organism evidence="2 3">
    <name type="scientific">Mycena maculata</name>
    <dbReference type="NCBI Taxonomy" id="230809"/>
    <lineage>
        <taxon>Eukaryota</taxon>
        <taxon>Fungi</taxon>
        <taxon>Dikarya</taxon>
        <taxon>Basidiomycota</taxon>
        <taxon>Agaricomycotina</taxon>
        <taxon>Agaricomycetes</taxon>
        <taxon>Agaricomycetidae</taxon>
        <taxon>Agaricales</taxon>
        <taxon>Marasmiineae</taxon>
        <taxon>Mycenaceae</taxon>
        <taxon>Mycena</taxon>
    </lineage>
</organism>
<dbReference type="SUPFAM" id="SSF52047">
    <property type="entry name" value="RNI-like"/>
    <property type="match status" value="1"/>
</dbReference>
<dbReference type="SUPFAM" id="SSF81383">
    <property type="entry name" value="F-box domain"/>
    <property type="match status" value="1"/>
</dbReference>
<dbReference type="EMBL" id="JARJLG010000196">
    <property type="protein sequence ID" value="KAJ7729676.1"/>
    <property type="molecule type" value="Genomic_DNA"/>
</dbReference>
<dbReference type="Proteomes" id="UP001215280">
    <property type="component" value="Unassembled WGS sequence"/>
</dbReference>
<gene>
    <name evidence="2" type="ORF">DFH07DRAFT_179670</name>
</gene>
<evidence type="ECO:0000313" key="3">
    <source>
        <dbReference type="Proteomes" id="UP001215280"/>
    </source>
</evidence>
<evidence type="ECO:0000313" key="2">
    <source>
        <dbReference type="EMBL" id="KAJ7729676.1"/>
    </source>
</evidence>
<accession>A0AAD7HWJ3</accession>
<dbReference type="InterPro" id="IPR032675">
    <property type="entry name" value="LRR_dom_sf"/>
</dbReference>
<name>A0AAD7HWJ3_9AGAR</name>
<dbReference type="Gene3D" id="1.20.1280.50">
    <property type="match status" value="1"/>
</dbReference>
<feature type="domain" description="F-box" evidence="1">
    <location>
        <begin position="67"/>
        <end position="117"/>
    </location>
</feature>
<keyword evidence="3" id="KW-1185">Reference proteome</keyword>
<dbReference type="InterPro" id="IPR036047">
    <property type="entry name" value="F-box-like_dom_sf"/>
</dbReference>
<proteinExistence type="predicted"/>
<dbReference type="InterPro" id="IPR001810">
    <property type="entry name" value="F-box_dom"/>
</dbReference>
<protein>
    <recommendedName>
        <fullName evidence="1">F-box domain-containing protein</fullName>
    </recommendedName>
</protein>
<dbReference type="Pfam" id="PF12937">
    <property type="entry name" value="F-box-like"/>
    <property type="match status" value="1"/>
</dbReference>
<reference evidence="2" key="1">
    <citation type="submission" date="2023-03" db="EMBL/GenBank/DDBJ databases">
        <title>Massive genome expansion in bonnet fungi (Mycena s.s.) driven by repeated elements and novel gene families across ecological guilds.</title>
        <authorList>
            <consortium name="Lawrence Berkeley National Laboratory"/>
            <person name="Harder C.B."/>
            <person name="Miyauchi S."/>
            <person name="Viragh M."/>
            <person name="Kuo A."/>
            <person name="Thoen E."/>
            <person name="Andreopoulos B."/>
            <person name="Lu D."/>
            <person name="Skrede I."/>
            <person name="Drula E."/>
            <person name="Henrissat B."/>
            <person name="Morin E."/>
            <person name="Kohler A."/>
            <person name="Barry K."/>
            <person name="LaButti K."/>
            <person name="Morin E."/>
            <person name="Salamov A."/>
            <person name="Lipzen A."/>
            <person name="Mereny Z."/>
            <person name="Hegedus B."/>
            <person name="Baldrian P."/>
            <person name="Stursova M."/>
            <person name="Weitz H."/>
            <person name="Taylor A."/>
            <person name="Grigoriev I.V."/>
            <person name="Nagy L.G."/>
            <person name="Martin F."/>
            <person name="Kauserud H."/>
        </authorList>
    </citation>
    <scope>NUCLEOTIDE SEQUENCE</scope>
    <source>
        <strain evidence="2">CBHHK188m</strain>
    </source>
</reference>
<dbReference type="Gene3D" id="3.80.10.10">
    <property type="entry name" value="Ribonuclease Inhibitor"/>
    <property type="match status" value="1"/>
</dbReference>
<dbReference type="PROSITE" id="PS50181">
    <property type="entry name" value="FBOX"/>
    <property type="match status" value="1"/>
</dbReference>